<feature type="chain" id="PRO_5039091550" description="DUF3558 domain-containing protein" evidence="2">
    <location>
        <begin position="24"/>
        <end position="187"/>
    </location>
</feature>
<evidence type="ECO:0000313" key="4">
    <source>
        <dbReference type="Proteomes" id="UP000199004"/>
    </source>
</evidence>
<keyword evidence="4" id="KW-1185">Reference proteome</keyword>
<sequence>MTLLRRRLAALALAAPLMLTGCGDDPDPAPESSPSEDTSTSPPAATTSPTEAADPSTSAAPEGSCALLNAEAVTAAIGEDMVVSASGPQTCLFAPVDDASAASVNASLTEIAIDPTEYADGTRDLCEGEVTEVEAGDVAFACVTFVGPQGYVFVDSVSILLDVVTADESEPAALAVAAALLPSVTVP</sequence>
<dbReference type="STRING" id="1005944.SAMN05192576_2654"/>
<reference evidence="3 4" key="1">
    <citation type="submission" date="2016-10" db="EMBL/GenBank/DDBJ databases">
        <authorList>
            <person name="de Groot N.N."/>
        </authorList>
    </citation>
    <scope>NUCLEOTIDE SEQUENCE [LARGE SCALE GENOMIC DNA]</scope>
    <source>
        <strain evidence="3 4">CGMCC 1.11147</strain>
    </source>
</reference>
<name>A0A1H0DSN8_9ACTN</name>
<accession>A0A1H0DSN8</accession>
<evidence type="ECO:0000313" key="3">
    <source>
        <dbReference type="EMBL" id="SDN72981.1"/>
    </source>
</evidence>
<evidence type="ECO:0000256" key="2">
    <source>
        <dbReference type="SAM" id="SignalP"/>
    </source>
</evidence>
<feature type="signal peptide" evidence="2">
    <location>
        <begin position="1"/>
        <end position="23"/>
    </location>
</feature>
<dbReference type="OrthoDB" id="3687268at2"/>
<evidence type="ECO:0008006" key="5">
    <source>
        <dbReference type="Google" id="ProtNLM"/>
    </source>
</evidence>
<dbReference type="RefSeq" id="WP_091025287.1">
    <property type="nucleotide sequence ID" value="NZ_BKAE01000013.1"/>
</dbReference>
<protein>
    <recommendedName>
        <fullName evidence="5">DUF3558 domain-containing protein</fullName>
    </recommendedName>
</protein>
<dbReference type="Proteomes" id="UP000199004">
    <property type="component" value="Unassembled WGS sequence"/>
</dbReference>
<dbReference type="AlphaFoldDB" id="A0A1H0DSN8"/>
<dbReference type="EMBL" id="FNIC01000004">
    <property type="protein sequence ID" value="SDN72981.1"/>
    <property type="molecule type" value="Genomic_DNA"/>
</dbReference>
<gene>
    <name evidence="3" type="ORF">SAMN05192576_2654</name>
</gene>
<keyword evidence="2" id="KW-0732">Signal</keyword>
<proteinExistence type="predicted"/>
<feature type="compositionally biased region" description="Low complexity" evidence="1">
    <location>
        <begin position="30"/>
        <end position="62"/>
    </location>
</feature>
<feature type="region of interest" description="Disordered" evidence="1">
    <location>
        <begin position="20"/>
        <end position="62"/>
    </location>
</feature>
<organism evidence="3 4">
    <name type="scientific">Nocardioides szechwanensis</name>
    <dbReference type="NCBI Taxonomy" id="1005944"/>
    <lineage>
        <taxon>Bacteria</taxon>
        <taxon>Bacillati</taxon>
        <taxon>Actinomycetota</taxon>
        <taxon>Actinomycetes</taxon>
        <taxon>Propionibacteriales</taxon>
        <taxon>Nocardioidaceae</taxon>
        <taxon>Nocardioides</taxon>
    </lineage>
</organism>
<evidence type="ECO:0000256" key="1">
    <source>
        <dbReference type="SAM" id="MobiDB-lite"/>
    </source>
</evidence>
<dbReference type="PROSITE" id="PS51257">
    <property type="entry name" value="PROKAR_LIPOPROTEIN"/>
    <property type="match status" value="1"/>
</dbReference>